<accession>A0A7S3QUX7</accession>
<name>A0A7S3QUX7_DUNTE</name>
<dbReference type="FunFam" id="1.20.1080.10:FF:000011">
    <property type="entry name" value="Formate family transporter"/>
    <property type="match status" value="1"/>
</dbReference>
<evidence type="ECO:0008006" key="9">
    <source>
        <dbReference type="Google" id="ProtNLM"/>
    </source>
</evidence>
<evidence type="ECO:0000256" key="7">
    <source>
        <dbReference type="SAM" id="Phobius"/>
    </source>
</evidence>
<feature type="transmembrane region" description="Helical" evidence="7">
    <location>
        <begin position="142"/>
        <end position="162"/>
    </location>
</feature>
<dbReference type="GO" id="GO:0005886">
    <property type="term" value="C:plasma membrane"/>
    <property type="evidence" value="ECO:0007669"/>
    <property type="project" value="TreeGrafter"/>
</dbReference>
<dbReference type="InterPro" id="IPR023271">
    <property type="entry name" value="Aquaporin-like"/>
</dbReference>
<keyword evidence="4 7" id="KW-1133">Transmembrane helix</keyword>
<reference evidence="8" key="1">
    <citation type="submission" date="2021-01" db="EMBL/GenBank/DDBJ databases">
        <authorList>
            <person name="Corre E."/>
            <person name="Pelletier E."/>
            <person name="Niang G."/>
            <person name="Scheremetjew M."/>
            <person name="Finn R."/>
            <person name="Kale V."/>
            <person name="Holt S."/>
            <person name="Cochrane G."/>
            <person name="Meng A."/>
            <person name="Brown T."/>
            <person name="Cohen L."/>
        </authorList>
    </citation>
    <scope>NUCLEOTIDE SEQUENCE</scope>
    <source>
        <strain evidence="8">CCMP1320</strain>
    </source>
</reference>
<dbReference type="EMBL" id="HBIP01014972">
    <property type="protein sequence ID" value="CAE0493655.1"/>
    <property type="molecule type" value="Transcribed_RNA"/>
</dbReference>
<feature type="transmembrane region" description="Helical" evidence="7">
    <location>
        <begin position="183"/>
        <end position="207"/>
    </location>
</feature>
<dbReference type="GO" id="GO:0015499">
    <property type="term" value="F:formate transmembrane transporter activity"/>
    <property type="evidence" value="ECO:0007669"/>
    <property type="project" value="TreeGrafter"/>
</dbReference>
<dbReference type="PANTHER" id="PTHR30520:SF6">
    <property type="entry name" value="FORMATE_NITRATE FAMILY TRANSPORTER (EUROFUNG)"/>
    <property type="match status" value="1"/>
</dbReference>
<keyword evidence="3 7" id="KW-0812">Transmembrane</keyword>
<feature type="transmembrane region" description="Helical" evidence="7">
    <location>
        <begin position="305"/>
        <end position="328"/>
    </location>
</feature>
<gene>
    <name evidence="8" type="ORF">DTER00134_LOCUS8728</name>
</gene>
<evidence type="ECO:0000313" key="8">
    <source>
        <dbReference type="EMBL" id="CAE0493655.1"/>
    </source>
</evidence>
<dbReference type="PANTHER" id="PTHR30520">
    <property type="entry name" value="FORMATE TRANSPORTER-RELATED"/>
    <property type="match status" value="1"/>
</dbReference>
<evidence type="ECO:0000256" key="2">
    <source>
        <dbReference type="ARBA" id="ARBA00022448"/>
    </source>
</evidence>
<dbReference type="PROSITE" id="PS01006">
    <property type="entry name" value="FORMATE_NITRITE_TP_2"/>
    <property type="match status" value="1"/>
</dbReference>
<sequence length="343" mass="35650">MQAGRLGLHRTGLDAHAKLHHNQVHAVNLVTGMSKPLGPQVTPVRVRNASSRYIPSGRYIPSAASTSAPASVQQINSVHAPGANYNAVANAGAAKAALPSWKILVAGILAGSYIAFGALLSVSLGGTIPGIAASNPGIQKLIMGIVFPLGLMIVTLCGAELFNGNTAVVTTALLEGKTTLSQVLKSFFFTLLGNWIGSVLVAVAVASSGIMSSNSIPLVIAAAKTSLGFQTVFIRAVLCNWLVCLAVWMASASSSLPGKVIACWMPIFAFVTIGLENSVANMFILPLSVHLGSQMSYAYLWTSNLIPSTLGNAFAGILCVAFPYALLYGSLGQKVQNMLQGKK</sequence>
<comment type="subcellular location">
    <subcellularLocation>
        <location evidence="1">Membrane</location>
        <topology evidence="1">Multi-pass membrane protein</topology>
    </subcellularLocation>
</comment>
<comment type="similarity">
    <text evidence="6">Belongs to the FNT transporter (TC 1.A.16) family.</text>
</comment>
<dbReference type="Pfam" id="PF01226">
    <property type="entry name" value="Form_Nir_trans"/>
    <property type="match status" value="1"/>
</dbReference>
<evidence type="ECO:0000256" key="5">
    <source>
        <dbReference type="ARBA" id="ARBA00023136"/>
    </source>
</evidence>
<feature type="transmembrane region" description="Helical" evidence="7">
    <location>
        <begin position="103"/>
        <end position="122"/>
    </location>
</feature>
<organism evidence="8">
    <name type="scientific">Dunaliella tertiolecta</name>
    <name type="common">Green alga</name>
    <dbReference type="NCBI Taxonomy" id="3047"/>
    <lineage>
        <taxon>Eukaryota</taxon>
        <taxon>Viridiplantae</taxon>
        <taxon>Chlorophyta</taxon>
        <taxon>core chlorophytes</taxon>
        <taxon>Chlorophyceae</taxon>
        <taxon>CS clade</taxon>
        <taxon>Chlamydomonadales</taxon>
        <taxon>Dunaliellaceae</taxon>
        <taxon>Dunaliella</taxon>
    </lineage>
</organism>
<proteinExistence type="inferred from homology"/>
<dbReference type="InterPro" id="IPR024002">
    <property type="entry name" value="For/NO2_transpt_CS"/>
</dbReference>
<dbReference type="InterPro" id="IPR000292">
    <property type="entry name" value="For/NO2_transpt"/>
</dbReference>
<keyword evidence="5 7" id="KW-0472">Membrane</keyword>
<dbReference type="AlphaFoldDB" id="A0A7S3QUX7"/>
<evidence type="ECO:0000256" key="4">
    <source>
        <dbReference type="ARBA" id="ARBA00022989"/>
    </source>
</evidence>
<feature type="transmembrane region" description="Helical" evidence="7">
    <location>
        <begin position="261"/>
        <end position="285"/>
    </location>
</feature>
<keyword evidence="2" id="KW-0813">Transport</keyword>
<protein>
    <recommendedName>
        <fullName evidence="9">Formate/nitrite transporter</fullName>
    </recommendedName>
</protein>
<feature type="transmembrane region" description="Helical" evidence="7">
    <location>
        <begin position="227"/>
        <end position="249"/>
    </location>
</feature>
<evidence type="ECO:0000256" key="3">
    <source>
        <dbReference type="ARBA" id="ARBA00022692"/>
    </source>
</evidence>
<evidence type="ECO:0000256" key="6">
    <source>
        <dbReference type="ARBA" id="ARBA00049660"/>
    </source>
</evidence>
<evidence type="ECO:0000256" key="1">
    <source>
        <dbReference type="ARBA" id="ARBA00004141"/>
    </source>
</evidence>
<dbReference type="Gene3D" id="1.20.1080.10">
    <property type="entry name" value="Glycerol uptake facilitator protein"/>
    <property type="match status" value="1"/>
</dbReference>